<feature type="region of interest" description="Disordered" evidence="1">
    <location>
        <begin position="1"/>
        <end position="54"/>
    </location>
</feature>
<evidence type="ECO:0000313" key="2">
    <source>
        <dbReference type="EMBL" id="GIY05973.1"/>
    </source>
</evidence>
<feature type="compositionally biased region" description="Basic and acidic residues" evidence="1">
    <location>
        <begin position="35"/>
        <end position="51"/>
    </location>
</feature>
<evidence type="ECO:0000256" key="1">
    <source>
        <dbReference type="SAM" id="MobiDB-lite"/>
    </source>
</evidence>
<keyword evidence="3" id="KW-1185">Reference proteome</keyword>
<name>A0AAV4QF42_9ARAC</name>
<feature type="compositionally biased region" description="Basic residues" evidence="1">
    <location>
        <begin position="1"/>
        <end position="10"/>
    </location>
</feature>
<feature type="compositionally biased region" description="Basic and acidic residues" evidence="1">
    <location>
        <begin position="11"/>
        <end position="28"/>
    </location>
</feature>
<reference evidence="2 3" key="1">
    <citation type="submission" date="2021-06" db="EMBL/GenBank/DDBJ databases">
        <title>Caerostris darwini draft genome.</title>
        <authorList>
            <person name="Kono N."/>
            <person name="Arakawa K."/>
        </authorList>
    </citation>
    <scope>NUCLEOTIDE SEQUENCE [LARGE SCALE GENOMIC DNA]</scope>
</reference>
<protein>
    <submittedName>
        <fullName evidence="2">Uncharacterized protein</fullName>
    </submittedName>
</protein>
<dbReference type="Proteomes" id="UP001054837">
    <property type="component" value="Unassembled WGS sequence"/>
</dbReference>
<evidence type="ECO:0000313" key="3">
    <source>
        <dbReference type="Proteomes" id="UP001054837"/>
    </source>
</evidence>
<dbReference type="EMBL" id="BPLQ01004155">
    <property type="protein sequence ID" value="GIY05973.1"/>
    <property type="molecule type" value="Genomic_DNA"/>
</dbReference>
<dbReference type="AlphaFoldDB" id="A0AAV4QF42"/>
<accession>A0AAV4QF42</accession>
<comment type="caution">
    <text evidence="2">The sequence shown here is derived from an EMBL/GenBank/DDBJ whole genome shotgun (WGS) entry which is preliminary data.</text>
</comment>
<sequence length="102" mass="11628">MAPYQKKKKKAGEVNIKRKQKLRAESKKIQKKKLGMRERKNNNNNKAKDPQLRNGVRWLEKTAAVAESLEVAGHPSPSYDHAQCSNCTRILLFEAILLVLVC</sequence>
<organism evidence="2 3">
    <name type="scientific">Caerostris darwini</name>
    <dbReference type="NCBI Taxonomy" id="1538125"/>
    <lineage>
        <taxon>Eukaryota</taxon>
        <taxon>Metazoa</taxon>
        <taxon>Ecdysozoa</taxon>
        <taxon>Arthropoda</taxon>
        <taxon>Chelicerata</taxon>
        <taxon>Arachnida</taxon>
        <taxon>Araneae</taxon>
        <taxon>Araneomorphae</taxon>
        <taxon>Entelegynae</taxon>
        <taxon>Araneoidea</taxon>
        <taxon>Araneidae</taxon>
        <taxon>Caerostris</taxon>
    </lineage>
</organism>
<proteinExistence type="predicted"/>
<gene>
    <name evidence="2" type="ORF">CDAR_297141</name>
</gene>